<evidence type="ECO:0000313" key="10">
    <source>
        <dbReference type="Proteomes" id="UP001287286"/>
    </source>
</evidence>
<keyword evidence="3" id="KW-0645">Protease</keyword>
<keyword evidence="6" id="KW-0788">Thiol protease</keyword>
<dbReference type="InterPro" id="IPR042467">
    <property type="entry name" value="Peptidase_C65_otubain_sub2"/>
</dbReference>
<dbReference type="Proteomes" id="UP001287286">
    <property type="component" value="Unassembled WGS sequence"/>
</dbReference>
<feature type="compositionally biased region" description="Pro residues" evidence="7">
    <location>
        <begin position="438"/>
        <end position="451"/>
    </location>
</feature>
<feature type="compositionally biased region" description="Low complexity" evidence="7">
    <location>
        <begin position="1093"/>
        <end position="1105"/>
    </location>
</feature>
<feature type="region of interest" description="Disordered" evidence="7">
    <location>
        <begin position="436"/>
        <end position="457"/>
    </location>
</feature>
<evidence type="ECO:0000256" key="1">
    <source>
        <dbReference type="ARBA" id="ARBA00000707"/>
    </source>
</evidence>
<evidence type="ECO:0000259" key="8">
    <source>
        <dbReference type="PROSITE" id="PS50802"/>
    </source>
</evidence>
<evidence type="ECO:0000256" key="4">
    <source>
        <dbReference type="ARBA" id="ARBA00022786"/>
    </source>
</evidence>
<feature type="region of interest" description="Disordered" evidence="7">
    <location>
        <begin position="1185"/>
        <end position="1217"/>
    </location>
</feature>
<dbReference type="InterPro" id="IPR003323">
    <property type="entry name" value="OTU_dom"/>
</dbReference>
<feature type="compositionally biased region" description="Polar residues" evidence="7">
    <location>
        <begin position="1075"/>
        <end position="1085"/>
    </location>
</feature>
<feature type="region of interest" description="Disordered" evidence="7">
    <location>
        <begin position="675"/>
        <end position="724"/>
    </location>
</feature>
<feature type="compositionally biased region" description="Low complexity" evidence="7">
    <location>
        <begin position="592"/>
        <end position="611"/>
    </location>
</feature>
<feature type="compositionally biased region" description="Polar residues" evidence="7">
    <location>
        <begin position="581"/>
        <end position="591"/>
    </location>
</feature>
<dbReference type="PROSITE" id="PS50802">
    <property type="entry name" value="OTU"/>
    <property type="match status" value="1"/>
</dbReference>
<feature type="region of interest" description="Disordered" evidence="7">
    <location>
        <begin position="1055"/>
        <end position="1125"/>
    </location>
</feature>
<protein>
    <recommendedName>
        <fullName evidence="2">ubiquitinyl hydrolase 1</fullName>
        <ecNumber evidence="2">3.4.19.12</ecNumber>
    </recommendedName>
</protein>
<feature type="compositionally biased region" description="Basic residues" evidence="7">
    <location>
        <begin position="225"/>
        <end position="235"/>
    </location>
</feature>
<dbReference type="Gene3D" id="3.30.200.60">
    <property type="entry name" value="Peptidase C65 Otubain, subdomain 1"/>
    <property type="match status" value="1"/>
</dbReference>
<evidence type="ECO:0000313" key="9">
    <source>
        <dbReference type="EMBL" id="KAK4081352.1"/>
    </source>
</evidence>
<dbReference type="SUPFAM" id="SSF54001">
    <property type="entry name" value="Cysteine proteinases"/>
    <property type="match status" value="1"/>
</dbReference>
<keyword evidence="10" id="KW-1185">Reference proteome</keyword>
<reference evidence="9 10" key="1">
    <citation type="journal article" date="2024" name="Microbiol. Resour. Announc.">
        <title>Genome annotations for the ascomycete fungi Trichoderma harzianum, Trichoderma aggressivum, and Purpureocillium lilacinum.</title>
        <authorList>
            <person name="Beijen E.P.W."/>
            <person name="Ohm R.A."/>
        </authorList>
    </citation>
    <scope>NUCLEOTIDE SEQUENCE [LARGE SCALE GENOMIC DNA]</scope>
    <source>
        <strain evidence="9 10">CBS 150709</strain>
    </source>
</reference>
<feature type="compositionally biased region" description="Basic residues" evidence="7">
    <location>
        <begin position="612"/>
        <end position="637"/>
    </location>
</feature>
<dbReference type="PANTHER" id="PTHR12931">
    <property type="entry name" value="UBIQUITIN THIOLESTERASE PROTEIN OTUB"/>
    <property type="match status" value="1"/>
</dbReference>
<gene>
    <name evidence="9" type="ORF">Purlil1_11694</name>
</gene>
<feature type="compositionally biased region" description="Basic residues" evidence="7">
    <location>
        <begin position="1208"/>
        <end position="1217"/>
    </location>
</feature>
<comment type="catalytic activity">
    <reaction evidence="1">
        <text>Thiol-dependent hydrolysis of ester, thioester, amide, peptide and isopeptide bonds formed by the C-terminal Gly of ubiquitin (a 76-residue protein attached to proteins as an intracellular targeting signal).</text>
        <dbReference type="EC" id="3.4.19.12"/>
    </reaction>
</comment>
<feature type="compositionally biased region" description="Pro residues" evidence="7">
    <location>
        <begin position="1106"/>
        <end position="1121"/>
    </location>
</feature>
<feature type="compositionally biased region" description="Basic residues" evidence="7">
    <location>
        <begin position="676"/>
        <end position="717"/>
    </location>
</feature>
<feature type="region of interest" description="Disordered" evidence="7">
    <location>
        <begin position="195"/>
        <end position="235"/>
    </location>
</feature>
<feature type="domain" description="OTU" evidence="8">
    <location>
        <begin position="788"/>
        <end position="999"/>
    </location>
</feature>
<proteinExistence type="predicted"/>
<comment type="caution">
    <text evidence="9">The sequence shown here is derived from an EMBL/GenBank/DDBJ whole genome shotgun (WGS) entry which is preliminary data.</text>
</comment>
<dbReference type="Gene3D" id="1.20.1300.20">
    <property type="entry name" value="Peptidase C65 Otubain, subdomain 2"/>
    <property type="match status" value="1"/>
</dbReference>
<feature type="compositionally biased region" description="Low complexity" evidence="7">
    <location>
        <begin position="533"/>
        <end position="546"/>
    </location>
</feature>
<feature type="region of interest" description="Disordered" evidence="7">
    <location>
        <begin position="566"/>
        <end position="660"/>
    </location>
</feature>
<dbReference type="InterPro" id="IPR042468">
    <property type="entry name" value="Peptidase_C65_otubain_sub1"/>
</dbReference>
<keyword evidence="4" id="KW-0833">Ubl conjugation pathway</keyword>
<feature type="region of interest" description="Disordered" evidence="7">
    <location>
        <begin position="525"/>
        <end position="546"/>
    </location>
</feature>
<evidence type="ECO:0000256" key="6">
    <source>
        <dbReference type="ARBA" id="ARBA00022807"/>
    </source>
</evidence>
<dbReference type="Pfam" id="PF10275">
    <property type="entry name" value="Peptidase_C65"/>
    <property type="match status" value="1"/>
</dbReference>
<evidence type="ECO:0000256" key="5">
    <source>
        <dbReference type="ARBA" id="ARBA00022801"/>
    </source>
</evidence>
<name>A0ABR0BJB3_PURLI</name>
<organism evidence="9 10">
    <name type="scientific">Purpureocillium lilacinum</name>
    <name type="common">Paecilomyces lilacinus</name>
    <dbReference type="NCBI Taxonomy" id="33203"/>
    <lineage>
        <taxon>Eukaryota</taxon>
        <taxon>Fungi</taxon>
        <taxon>Dikarya</taxon>
        <taxon>Ascomycota</taxon>
        <taxon>Pezizomycotina</taxon>
        <taxon>Sordariomycetes</taxon>
        <taxon>Hypocreomycetidae</taxon>
        <taxon>Hypocreales</taxon>
        <taxon>Ophiocordycipitaceae</taxon>
        <taxon>Purpureocillium</taxon>
    </lineage>
</organism>
<evidence type="ECO:0000256" key="2">
    <source>
        <dbReference type="ARBA" id="ARBA00012759"/>
    </source>
</evidence>
<accession>A0ABR0BJB3</accession>
<dbReference type="EC" id="3.4.19.12" evidence="2"/>
<evidence type="ECO:0000256" key="3">
    <source>
        <dbReference type="ARBA" id="ARBA00022670"/>
    </source>
</evidence>
<evidence type="ECO:0000256" key="7">
    <source>
        <dbReference type="SAM" id="MobiDB-lite"/>
    </source>
</evidence>
<feature type="compositionally biased region" description="Low complexity" evidence="7">
    <location>
        <begin position="1055"/>
        <end position="1067"/>
    </location>
</feature>
<dbReference type="InterPro" id="IPR038765">
    <property type="entry name" value="Papain-like_cys_pep_sf"/>
</dbReference>
<keyword evidence="5" id="KW-0378">Hydrolase</keyword>
<dbReference type="InterPro" id="IPR019400">
    <property type="entry name" value="Peptidase_C65_otubain"/>
</dbReference>
<dbReference type="PANTHER" id="PTHR12931:SF15">
    <property type="entry name" value="UBIQUITIN THIOESTERASE OTUBAIN-LIKE"/>
    <property type="match status" value="1"/>
</dbReference>
<sequence length="1217" mass="128932">MLPLDGREATGGPALEVGWPCMRAGGAAAARCSMYAAGGGRRRGRALTLGNGSSRLALSLCTDFPRRVRRRARSACMGPRAIYATPSLCGTPRYSCAPHGRDEGRGQLGPRPDALCALVRSAGVRVYVCEPVDGGEGGGGGGVALSSFTHISSLDFLILLFHFILPPPPPPSPRPPPPATTILSSATKVKDLDSLLASDPPSRSPSVWDAPPPQLASAPVTSRRGTARHLTSRRRVSLAAAVTAETRTRRRRNRLHGIKATKLGSVRVPQTTLLANIDRASNHRTAILLAGTARPRAHKLDLARAVRRQDAPGQAPGRDKRPGLALVLQSVPASAAHLQHRHRRPLWLAVCPFLPGPCRLSSPARFPPPLLPPRLPPSSPSPDKRVVLLEQQGSLATASGRPRTGPRGMFQPHPAPFGPTSSSCFAASPYGLALGFGIPPPPPPQPPPPPTQSSLVPVPVPAAAARRAGDIGAGGVVTARPASASASASASAPGSGAGAPPIEVGAGAGAGAAAGAVGHTDLQLLRYPPHDGASANAGASNSSSNSTTCAAAAAHAAAASTAASIPTTTSSSQGAGAGNHSAGTASDGTGCSSSRSVSDSGSSPSAAASSSHPHHLHPSPQHRPHHPRQQPHPHSHHAQQPLFPHTDTHSHAHALAHAQHPQLQRLDQLHQLPQLHHQRQTRHSQRQLHPQHHHHHQRNQHQHRHQHQHQHSQHRQHPPPQPFYGAVVMDEQGSHGLAAQQEAAKDYQPVLEGPLVGDKTPSDAITHEYAKADAVYVDKTVALPQTYSHYRPIQGDGNCGWRAIGFSYLEKLVEAGDQDRMEGEVARLMSLNHMLSTVGGYSYYEDWADEMLGLVRDLAANLADPAVAHAMLLQRWNDASVEGGLIYYLRLLAATYLKANAATYDPFVPDGQGVQAYCSQSVELVNHEIEHLGIVALVNVLLKPAGIALEIAYLDRSPGSQVNHHRFTDDDGDDQGSLPGAPVVYLLYRPDHYDILYRAPENPAPVTMQVNRVSSMSHDVQIASNSASLGAFSTLDFGALSMIPGFSGVSGMSSMSMPMPAPSTSSPVESAFSPGPQQSPWTSPFSDDVRIQVSQAPQPPTVAAQPPTPSSPTSPVGPSPPMMGGCLSMEQKRPSLVPGGLAASAGYPIRFSPVQLEYDESNSGFRESSFQVKTSTFKNSVWNRAHYGNPDFHPEEWSPEDDGEMRTTKKKGKRERE</sequence>
<dbReference type="CDD" id="cd22749">
    <property type="entry name" value="Otubain_C65"/>
    <property type="match status" value="1"/>
</dbReference>
<feature type="region of interest" description="Disordered" evidence="7">
    <location>
        <begin position="395"/>
        <end position="414"/>
    </location>
</feature>
<dbReference type="EMBL" id="JAWRVI010000075">
    <property type="protein sequence ID" value="KAK4081352.1"/>
    <property type="molecule type" value="Genomic_DNA"/>
</dbReference>